<keyword evidence="2" id="KW-1185">Reference proteome</keyword>
<dbReference type="Proteomes" id="UP000707477">
    <property type="component" value="Unassembled WGS sequence"/>
</dbReference>
<proteinExistence type="predicted"/>
<sequence length="64" mass="7385">MEKIDLVSEIRELLDSDLTPYQIGKDTGLSVDLIRRLKVRVRPIERVSVGTAQTLLDYKRDRSI</sequence>
<comment type="caution">
    <text evidence="1">The sequence shown here is derived from an EMBL/GenBank/DDBJ whole genome shotgun (WGS) entry which is preliminary data.</text>
</comment>
<evidence type="ECO:0000313" key="2">
    <source>
        <dbReference type="Proteomes" id="UP000707477"/>
    </source>
</evidence>
<accession>A0ABX1L6J1</accession>
<name>A0ABX1L6J1_9LACO</name>
<gene>
    <name evidence="1" type="ORF">HEQ44_08740</name>
</gene>
<reference evidence="1 2" key="1">
    <citation type="submission" date="2020-03" db="EMBL/GenBank/DDBJ databases">
        <authorList>
            <person name="Zhang Z."/>
            <person name="Guo Z."/>
            <person name="Hou Q."/>
            <person name="Shen X."/>
        </authorList>
    </citation>
    <scope>NUCLEOTIDE SEQUENCE [LARGE SCALE GENOMIC DNA]</scope>
    <source>
        <strain evidence="1 2">HBUAS51329</strain>
    </source>
</reference>
<evidence type="ECO:0008006" key="3">
    <source>
        <dbReference type="Google" id="ProtNLM"/>
    </source>
</evidence>
<evidence type="ECO:0000313" key="1">
    <source>
        <dbReference type="EMBL" id="NLR30273.1"/>
    </source>
</evidence>
<organism evidence="1 2">
    <name type="scientific">Levilactobacillus tujiorum</name>
    <dbReference type="NCBI Taxonomy" id="2912243"/>
    <lineage>
        <taxon>Bacteria</taxon>
        <taxon>Bacillati</taxon>
        <taxon>Bacillota</taxon>
        <taxon>Bacilli</taxon>
        <taxon>Lactobacillales</taxon>
        <taxon>Lactobacillaceae</taxon>
        <taxon>Levilactobacillus</taxon>
    </lineage>
</organism>
<dbReference type="RefSeq" id="WP_168849960.1">
    <property type="nucleotide sequence ID" value="NZ_JAAVSD010000025.1"/>
</dbReference>
<dbReference type="EMBL" id="JAAVSD010000025">
    <property type="protein sequence ID" value="NLR30273.1"/>
    <property type="molecule type" value="Genomic_DNA"/>
</dbReference>
<protein>
    <recommendedName>
        <fullName evidence="3">XRE family transcriptional regulator</fullName>
    </recommendedName>
</protein>